<evidence type="ECO:0000313" key="2">
    <source>
        <dbReference type="Proteomes" id="UP000451565"/>
    </source>
</evidence>
<comment type="caution">
    <text evidence="1">The sequence shown here is derived from an EMBL/GenBank/DDBJ whole genome shotgun (WGS) entry which is preliminary data.</text>
</comment>
<organism evidence="1 2">
    <name type="scientific">Glaciimonas soli</name>
    <dbReference type="NCBI Taxonomy" id="2590999"/>
    <lineage>
        <taxon>Bacteria</taxon>
        <taxon>Pseudomonadati</taxon>
        <taxon>Pseudomonadota</taxon>
        <taxon>Betaproteobacteria</taxon>
        <taxon>Burkholderiales</taxon>
        <taxon>Oxalobacteraceae</taxon>
        <taxon>Glaciimonas</taxon>
    </lineage>
</organism>
<name>A0A843YTX7_9BURK</name>
<gene>
    <name evidence="1" type="ORF">GEV47_09715</name>
</gene>
<dbReference type="AlphaFoldDB" id="A0A843YTX7"/>
<dbReference type="RefSeq" id="WP_153234563.1">
    <property type="nucleotide sequence ID" value="NZ_WINI01000004.1"/>
</dbReference>
<reference evidence="1 2" key="1">
    <citation type="submission" date="2019-10" db="EMBL/GenBank/DDBJ databases">
        <title>Glaciimonas soli sp. nov., a psychrophilic bacterium isolated from the forest soil of a high elevation mountain in Taiwan.</title>
        <authorList>
            <person name="Wang L.-T."/>
            <person name="Shieh W.Y."/>
        </authorList>
    </citation>
    <scope>NUCLEOTIDE SEQUENCE [LARGE SCALE GENOMIC DNA]</scope>
    <source>
        <strain evidence="1 2">GS1</strain>
    </source>
</reference>
<accession>A0A843YTX7</accession>
<keyword evidence="2" id="KW-1185">Reference proteome</keyword>
<dbReference type="EMBL" id="WINI01000004">
    <property type="protein sequence ID" value="MQR00958.1"/>
    <property type="molecule type" value="Genomic_DNA"/>
</dbReference>
<dbReference type="OrthoDB" id="8780713at2"/>
<evidence type="ECO:0000313" key="1">
    <source>
        <dbReference type="EMBL" id="MQR00958.1"/>
    </source>
</evidence>
<proteinExistence type="predicted"/>
<sequence length="73" mass="8131">MGLRKLLDAGLLVMGSRHDGQVKNLADMSSTSLKRQGYADENGNWTDRGFDRATTKDYAVLEKSRQSRIKSGK</sequence>
<dbReference type="Proteomes" id="UP000451565">
    <property type="component" value="Unassembled WGS sequence"/>
</dbReference>
<protein>
    <submittedName>
        <fullName evidence="1">Uncharacterized protein</fullName>
    </submittedName>
</protein>